<dbReference type="PROSITE" id="PS50294">
    <property type="entry name" value="WD_REPEATS_REGION"/>
    <property type="match status" value="3"/>
</dbReference>
<dbReference type="Proteomes" id="UP001642360">
    <property type="component" value="Unassembled WGS sequence"/>
</dbReference>
<dbReference type="InterPro" id="IPR040324">
    <property type="entry name" value="WDR44/Dgr2"/>
</dbReference>
<evidence type="ECO:0000256" key="1">
    <source>
        <dbReference type="ARBA" id="ARBA00022574"/>
    </source>
</evidence>
<evidence type="ECO:0000313" key="4">
    <source>
        <dbReference type="EMBL" id="CAK9180038.1"/>
    </source>
</evidence>
<dbReference type="SUPFAM" id="SSF50978">
    <property type="entry name" value="WD40 repeat-like"/>
    <property type="match status" value="1"/>
</dbReference>
<dbReference type="InterPro" id="IPR015943">
    <property type="entry name" value="WD40/YVTN_repeat-like_dom_sf"/>
</dbReference>
<dbReference type="Pfam" id="PF00400">
    <property type="entry name" value="WD40"/>
    <property type="match status" value="3"/>
</dbReference>
<dbReference type="PROSITE" id="PS50082">
    <property type="entry name" value="WD_REPEATS_2"/>
    <property type="match status" value="3"/>
</dbReference>
<dbReference type="Gene3D" id="2.130.10.10">
    <property type="entry name" value="YVTN repeat-like/Quinoprotein amine dehydrogenase"/>
    <property type="match status" value="1"/>
</dbReference>
<reference evidence="4 5" key="1">
    <citation type="submission" date="2024-02" db="EMBL/GenBank/DDBJ databases">
        <authorList>
            <person name="Vignale AGUSTIN F."/>
            <person name="Sosa J E."/>
            <person name="Modenutti C."/>
        </authorList>
    </citation>
    <scope>NUCLEOTIDE SEQUENCE [LARGE SCALE GENOMIC DNA]</scope>
</reference>
<protein>
    <submittedName>
        <fullName evidence="4">Uncharacterized protein</fullName>
    </submittedName>
</protein>
<sequence>MLSFGEGEEFFFDTVDCLSSEESVVGKEDLVYDNLGYEIWINEPKSVKERRESFLRGLGFVELASSAYGLPLGEESMVMPLDRIRECSGAISSSFSTSIASVKENLGGAGREMHGEANCMLDESDQDQSDDFAIALDETAGTSGHTQTQAHIQEFNKPGLDKKKMRSWWKHIINKMKINQGKLAFELSKPKAEKSKIDRMKVRQNKKRCMEFSAVYAGQELCAHNGLIWTMKFSPDGQYLASGGEDGVVRIWRVTLADTSCKSIFAECNFTDPGNGGKSVSGRKKSSHASVIIPDKVFQIEELPVQELHGHTSDVLDLAWSKSNCLLSSSKDRTVRLWQVGSDDCLNVFQHNNYVTCIQFNPADESYFISGSIDGKVRIWGVSEGQVLDWANARDVVTAICYQPNGKGFIVGSITGTCRFFEVSGGDLQLNAEIHIHGRKKSSGNKITGIQFTQEESPRIMITSDDSKVRILDGIDVVHKYRGLPKSGSQMSASFTSTGRHIVSIGEDSRIYVWNYDNPSIPSSKQPKSVRSCEHFFFEGVSVAIPWSGIGTEQKGSSLITQDPQGSSCVRDSERFSLASWFSMDGSCKGSVTWPEERLPLWDIPVSEHEHDDPLHSNHDHCCQVQHQRSNASHSYGVSLATWGLVIVTAGRDGMIRTFHNYGLPVRI</sequence>
<dbReference type="FunFam" id="2.130.10.10:FF:000849">
    <property type="entry name" value="WD repeat-containing protein 44"/>
    <property type="match status" value="1"/>
</dbReference>
<dbReference type="SMART" id="SM00320">
    <property type="entry name" value="WD40"/>
    <property type="match status" value="7"/>
</dbReference>
<dbReference type="PRINTS" id="PR00320">
    <property type="entry name" value="GPROTEINBRPT"/>
</dbReference>
<keyword evidence="2" id="KW-0677">Repeat</keyword>
<keyword evidence="1 3" id="KW-0853">WD repeat</keyword>
<dbReference type="EMBL" id="CAUOFW020007634">
    <property type="protein sequence ID" value="CAK9180038.1"/>
    <property type="molecule type" value="Genomic_DNA"/>
</dbReference>
<evidence type="ECO:0000256" key="3">
    <source>
        <dbReference type="PROSITE-ProRule" id="PRU00221"/>
    </source>
</evidence>
<dbReference type="InterPro" id="IPR036322">
    <property type="entry name" value="WD40_repeat_dom_sf"/>
</dbReference>
<feature type="repeat" description="WD" evidence="3">
    <location>
        <begin position="221"/>
        <end position="254"/>
    </location>
</feature>
<feature type="repeat" description="WD" evidence="3">
    <location>
        <begin position="348"/>
        <end position="390"/>
    </location>
</feature>
<keyword evidence="5" id="KW-1185">Reference proteome</keyword>
<dbReference type="PANTHER" id="PTHR14221:SF31">
    <property type="entry name" value="TRANSDUCIN_WD40 REPEAT-LIKE SUPERFAMILY PROTEIN"/>
    <property type="match status" value="1"/>
</dbReference>
<comment type="caution">
    <text evidence="4">The sequence shown here is derived from an EMBL/GenBank/DDBJ whole genome shotgun (WGS) entry which is preliminary data.</text>
</comment>
<gene>
    <name evidence="4" type="ORF">ILEXP_LOCUS49992</name>
</gene>
<dbReference type="AlphaFoldDB" id="A0ABC8UG95"/>
<name>A0ABC8UG95_9AQUA</name>
<proteinExistence type="predicted"/>
<dbReference type="InterPro" id="IPR001680">
    <property type="entry name" value="WD40_rpt"/>
</dbReference>
<dbReference type="PANTHER" id="PTHR14221">
    <property type="entry name" value="WD REPEAT DOMAIN 44"/>
    <property type="match status" value="1"/>
</dbReference>
<evidence type="ECO:0000313" key="5">
    <source>
        <dbReference type="Proteomes" id="UP001642360"/>
    </source>
</evidence>
<dbReference type="InterPro" id="IPR020472">
    <property type="entry name" value="WD40_PAC1"/>
</dbReference>
<feature type="repeat" description="WD" evidence="3">
    <location>
        <begin position="308"/>
        <end position="348"/>
    </location>
</feature>
<organism evidence="4 5">
    <name type="scientific">Ilex paraguariensis</name>
    <name type="common">yerba mate</name>
    <dbReference type="NCBI Taxonomy" id="185542"/>
    <lineage>
        <taxon>Eukaryota</taxon>
        <taxon>Viridiplantae</taxon>
        <taxon>Streptophyta</taxon>
        <taxon>Embryophyta</taxon>
        <taxon>Tracheophyta</taxon>
        <taxon>Spermatophyta</taxon>
        <taxon>Magnoliopsida</taxon>
        <taxon>eudicotyledons</taxon>
        <taxon>Gunneridae</taxon>
        <taxon>Pentapetalae</taxon>
        <taxon>asterids</taxon>
        <taxon>campanulids</taxon>
        <taxon>Aquifoliales</taxon>
        <taxon>Aquifoliaceae</taxon>
        <taxon>Ilex</taxon>
    </lineage>
</organism>
<evidence type="ECO:0000256" key="2">
    <source>
        <dbReference type="ARBA" id="ARBA00022737"/>
    </source>
</evidence>
<accession>A0ABC8UG95</accession>